<accession>A0A4Y1RRR4</accession>
<proteinExistence type="predicted"/>
<reference evidence="1" key="1">
    <citation type="journal article" date="2019" name="Science">
        <title>Mutation of a bHLH transcription factor allowed almond domestication.</title>
        <authorList>
            <person name="Sanchez-Perez R."/>
            <person name="Pavan S."/>
            <person name="Mazzeo R."/>
            <person name="Moldovan C."/>
            <person name="Aiese Cigliano R."/>
            <person name="Del Cueto J."/>
            <person name="Ricciardi F."/>
            <person name="Lotti C."/>
            <person name="Ricciardi L."/>
            <person name="Dicenta F."/>
            <person name="Lopez-Marques R.L."/>
            <person name="Lindberg Moller B."/>
        </authorList>
    </citation>
    <scope>NUCLEOTIDE SEQUENCE</scope>
</reference>
<dbReference type="AlphaFoldDB" id="A0A4Y1RRR4"/>
<name>A0A4Y1RRR4_PRUDU</name>
<gene>
    <name evidence="1" type="ORF">Prudu_018861</name>
</gene>
<evidence type="ECO:0000313" key="1">
    <source>
        <dbReference type="EMBL" id="BBH07051.1"/>
    </source>
</evidence>
<organism evidence="1">
    <name type="scientific">Prunus dulcis</name>
    <name type="common">Almond</name>
    <name type="synonym">Amygdalus dulcis</name>
    <dbReference type="NCBI Taxonomy" id="3755"/>
    <lineage>
        <taxon>Eukaryota</taxon>
        <taxon>Viridiplantae</taxon>
        <taxon>Streptophyta</taxon>
        <taxon>Embryophyta</taxon>
        <taxon>Tracheophyta</taxon>
        <taxon>Spermatophyta</taxon>
        <taxon>Magnoliopsida</taxon>
        <taxon>eudicotyledons</taxon>
        <taxon>Gunneridae</taxon>
        <taxon>Pentapetalae</taxon>
        <taxon>rosids</taxon>
        <taxon>fabids</taxon>
        <taxon>Rosales</taxon>
        <taxon>Rosaceae</taxon>
        <taxon>Amygdaloideae</taxon>
        <taxon>Amygdaleae</taxon>
        <taxon>Prunus</taxon>
    </lineage>
</organism>
<dbReference type="EMBL" id="AP019303">
    <property type="protein sequence ID" value="BBH07051.1"/>
    <property type="molecule type" value="Genomic_DNA"/>
</dbReference>
<protein>
    <submittedName>
        <fullName evidence="1">Magnesium-chelatase subunit chlH, chloroplast, putative / Mg-protoporphyrin IX chelatase, putative</fullName>
    </submittedName>
</protein>
<sequence length="94" mass="10985">MAKPQVNGRRVLFGGKKKENCIKPVRFFLHSIPHLDSMLLNKNRRPNENVGVLEVSTEHYKFINHKALQLVTHNFKRSAYAVQRLRMMIDNSIN</sequence>